<name>A0A3D9HIC9_9PROT</name>
<dbReference type="OrthoDB" id="9794694at2"/>
<keyword evidence="2" id="KW-0805">Transcription regulation</keyword>
<dbReference type="GO" id="GO:0006351">
    <property type="term" value="P:DNA-templated transcription"/>
    <property type="evidence" value="ECO:0007669"/>
    <property type="project" value="TreeGrafter"/>
</dbReference>
<dbReference type="FunFam" id="1.10.10.10:FF:000001">
    <property type="entry name" value="LysR family transcriptional regulator"/>
    <property type="match status" value="1"/>
</dbReference>
<evidence type="ECO:0000313" key="6">
    <source>
        <dbReference type="EMBL" id="RED49194.1"/>
    </source>
</evidence>
<organism evidence="6 7">
    <name type="scientific">Aestuariispira insulae</name>
    <dbReference type="NCBI Taxonomy" id="1461337"/>
    <lineage>
        <taxon>Bacteria</taxon>
        <taxon>Pseudomonadati</taxon>
        <taxon>Pseudomonadota</taxon>
        <taxon>Alphaproteobacteria</taxon>
        <taxon>Rhodospirillales</taxon>
        <taxon>Kiloniellaceae</taxon>
        <taxon>Aestuariispira</taxon>
    </lineage>
</organism>
<sequence>MSNLRTLLPSANSLFAFEAAARLLSFTNAARELNVTQAAVSHAIKRLEENMQVQLFHREYRKISLTDVGEKFYNDVAIGLSHIERSAREIRQVHGGSHVTFSITTAFAGYWMLPRLPNWRRDHPDVDLRLQTTDKDVDLAAEGITLGIRRGDGNWEGYESALLAEEEIYPVCSPDFLRHHPGLREPEDLLDSQLIIFEEAFRYRPGWAEWLREFGVEEAPPKERFPINDYATTLHAAIDGHGVAMGWHHLTTDLVKQGRLVRPIPHTVRTGMGFYVVWVKGRPLPNDAKLVRDWLLEEAGRA</sequence>
<evidence type="ECO:0000256" key="1">
    <source>
        <dbReference type="ARBA" id="ARBA00009437"/>
    </source>
</evidence>
<dbReference type="InterPro" id="IPR036390">
    <property type="entry name" value="WH_DNA-bd_sf"/>
</dbReference>
<dbReference type="PANTHER" id="PTHR30537:SF74">
    <property type="entry name" value="HTH-TYPE TRANSCRIPTIONAL REGULATOR TRPI"/>
    <property type="match status" value="1"/>
</dbReference>
<dbReference type="Pfam" id="PF00126">
    <property type="entry name" value="HTH_1"/>
    <property type="match status" value="1"/>
</dbReference>
<reference evidence="6 7" key="1">
    <citation type="submission" date="2018-07" db="EMBL/GenBank/DDBJ databases">
        <title>Genomic Encyclopedia of Type Strains, Phase III (KMG-III): the genomes of soil and plant-associated and newly described type strains.</title>
        <authorList>
            <person name="Whitman W."/>
        </authorList>
    </citation>
    <scope>NUCLEOTIDE SEQUENCE [LARGE SCALE GENOMIC DNA]</scope>
    <source>
        <strain evidence="6 7">CECT 8488</strain>
    </source>
</reference>
<dbReference type="InterPro" id="IPR000847">
    <property type="entry name" value="LysR_HTH_N"/>
</dbReference>
<dbReference type="RefSeq" id="WP_115937389.1">
    <property type="nucleotide sequence ID" value="NZ_QRDW01000006.1"/>
</dbReference>
<dbReference type="SUPFAM" id="SSF46785">
    <property type="entry name" value="Winged helix' DNA-binding domain"/>
    <property type="match status" value="1"/>
</dbReference>
<accession>A0A3D9HIC9</accession>
<dbReference type="GO" id="GO:0043565">
    <property type="term" value="F:sequence-specific DNA binding"/>
    <property type="evidence" value="ECO:0007669"/>
    <property type="project" value="TreeGrafter"/>
</dbReference>
<dbReference type="SUPFAM" id="SSF53850">
    <property type="entry name" value="Periplasmic binding protein-like II"/>
    <property type="match status" value="1"/>
</dbReference>
<feature type="domain" description="HTH lysR-type" evidence="5">
    <location>
        <begin position="9"/>
        <end position="66"/>
    </location>
</feature>
<comment type="similarity">
    <text evidence="1">Belongs to the LysR transcriptional regulatory family.</text>
</comment>
<keyword evidence="4" id="KW-0804">Transcription</keyword>
<dbReference type="Gene3D" id="1.10.10.10">
    <property type="entry name" value="Winged helix-like DNA-binding domain superfamily/Winged helix DNA-binding domain"/>
    <property type="match status" value="1"/>
</dbReference>
<evidence type="ECO:0000256" key="3">
    <source>
        <dbReference type="ARBA" id="ARBA00023125"/>
    </source>
</evidence>
<keyword evidence="3" id="KW-0238">DNA-binding</keyword>
<protein>
    <submittedName>
        <fullName evidence="6">Transcriptional regulator</fullName>
    </submittedName>
</protein>
<dbReference type="Pfam" id="PF03466">
    <property type="entry name" value="LysR_substrate"/>
    <property type="match status" value="1"/>
</dbReference>
<keyword evidence="7" id="KW-1185">Reference proteome</keyword>
<evidence type="ECO:0000256" key="4">
    <source>
        <dbReference type="ARBA" id="ARBA00023163"/>
    </source>
</evidence>
<dbReference type="InterPro" id="IPR005119">
    <property type="entry name" value="LysR_subst-bd"/>
</dbReference>
<dbReference type="EMBL" id="QRDW01000006">
    <property type="protein sequence ID" value="RED49194.1"/>
    <property type="molecule type" value="Genomic_DNA"/>
</dbReference>
<dbReference type="Proteomes" id="UP000256845">
    <property type="component" value="Unassembled WGS sequence"/>
</dbReference>
<dbReference type="GO" id="GO:0003700">
    <property type="term" value="F:DNA-binding transcription factor activity"/>
    <property type="evidence" value="ECO:0007669"/>
    <property type="project" value="InterPro"/>
</dbReference>
<dbReference type="CDD" id="cd08432">
    <property type="entry name" value="PBP2_GcdR_TrpI_HvrB_AmpR_like"/>
    <property type="match status" value="1"/>
</dbReference>
<evidence type="ECO:0000259" key="5">
    <source>
        <dbReference type="PROSITE" id="PS50931"/>
    </source>
</evidence>
<gene>
    <name evidence="6" type="ORF">DFP90_106172</name>
</gene>
<evidence type="ECO:0000313" key="7">
    <source>
        <dbReference type="Proteomes" id="UP000256845"/>
    </source>
</evidence>
<dbReference type="PANTHER" id="PTHR30537">
    <property type="entry name" value="HTH-TYPE TRANSCRIPTIONAL REGULATOR"/>
    <property type="match status" value="1"/>
</dbReference>
<proteinExistence type="inferred from homology"/>
<dbReference type="InterPro" id="IPR036388">
    <property type="entry name" value="WH-like_DNA-bd_sf"/>
</dbReference>
<evidence type="ECO:0000256" key="2">
    <source>
        <dbReference type="ARBA" id="ARBA00023015"/>
    </source>
</evidence>
<dbReference type="PROSITE" id="PS50931">
    <property type="entry name" value="HTH_LYSR"/>
    <property type="match status" value="1"/>
</dbReference>
<dbReference type="AlphaFoldDB" id="A0A3D9HIC9"/>
<dbReference type="Gene3D" id="3.40.190.10">
    <property type="entry name" value="Periplasmic binding protein-like II"/>
    <property type="match status" value="2"/>
</dbReference>
<dbReference type="InterPro" id="IPR058163">
    <property type="entry name" value="LysR-type_TF_proteobact-type"/>
</dbReference>
<dbReference type="PRINTS" id="PR00039">
    <property type="entry name" value="HTHLYSR"/>
</dbReference>
<comment type="caution">
    <text evidence="6">The sequence shown here is derived from an EMBL/GenBank/DDBJ whole genome shotgun (WGS) entry which is preliminary data.</text>
</comment>